<dbReference type="AlphaFoldDB" id="A0AAE0XTL7"/>
<name>A0AAE0XTL7_9GAST</name>
<evidence type="ECO:0000313" key="2">
    <source>
        <dbReference type="EMBL" id="KAK3710675.1"/>
    </source>
</evidence>
<organism evidence="2 3">
    <name type="scientific">Elysia crispata</name>
    <name type="common">lettuce slug</name>
    <dbReference type="NCBI Taxonomy" id="231223"/>
    <lineage>
        <taxon>Eukaryota</taxon>
        <taxon>Metazoa</taxon>
        <taxon>Spiralia</taxon>
        <taxon>Lophotrochozoa</taxon>
        <taxon>Mollusca</taxon>
        <taxon>Gastropoda</taxon>
        <taxon>Heterobranchia</taxon>
        <taxon>Euthyneura</taxon>
        <taxon>Panpulmonata</taxon>
        <taxon>Sacoglossa</taxon>
        <taxon>Placobranchoidea</taxon>
        <taxon>Plakobranchidae</taxon>
        <taxon>Elysia</taxon>
    </lineage>
</organism>
<keyword evidence="3" id="KW-1185">Reference proteome</keyword>
<sequence length="119" mass="13153">MPSLDVPAPIRFTMGQPKPPKLSPPSQIPRRFMATGREVTIHLAACDDYQLRSLYVSGVTLLLQQPRAQTGARRWRAQAVNHTGLIMSRIKSPSSRACTSNLGSIDSRLQCQGHARSRC</sequence>
<evidence type="ECO:0000313" key="3">
    <source>
        <dbReference type="Proteomes" id="UP001283361"/>
    </source>
</evidence>
<dbReference type="Proteomes" id="UP001283361">
    <property type="component" value="Unassembled WGS sequence"/>
</dbReference>
<dbReference type="EMBL" id="JAWDGP010007633">
    <property type="protein sequence ID" value="KAK3710675.1"/>
    <property type="molecule type" value="Genomic_DNA"/>
</dbReference>
<evidence type="ECO:0000256" key="1">
    <source>
        <dbReference type="SAM" id="MobiDB-lite"/>
    </source>
</evidence>
<accession>A0AAE0XTL7</accession>
<feature type="region of interest" description="Disordered" evidence="1">
    <location>
        <begin position="1"/>
        <end position="26"/>
    </location>
</feature>
<protein>
    <submittedName>
        <fullName evidence="2">Uncharacterized protein</fullName>
    </submittedName>
</protein>
<proteinExistence type="predicted"/>
<gene>
    <name evidence="2" type="ORF">RRG08_009712</name>
</gene>
<feature type="compositionally biased region" description="Pro residues" evidence="1">
    <location>
        <begin position="17"/>
        <end position="26"/>
    </location>
</feature>
<reference evidence="2" key="1">
    <citation type="journal article" date="2023" name="G3 (Bethesda)">
        <title>A reference genome for the long-term kleptoplast-retaining sea slug Elysia crispata morphotype clarki.</title>
        <authorList>
            <person name="Eastman K.E."/>
            <person name="Pendleton A.L."/>
            <person name="Shaikh M.A."/>
            <person name="Suttiyut T."/>
            <person name="Ogas R."/>
            <person name="Tomko P."/>
            <person name="Gavelis G."/>
            <person name="Widhalm J.R."/>
            <person name="Wisecaver J.H."/>
        </authorList>
    </citation>
    <scope>NUCLEOTIDE SEQUENCE</scope>
    <source>
        <strain evidence="2">ECLA1</strain>
    </source>
</reference>
<comment type="caution">
    <text evidence="2">The sequence shown here is derived from an EMBL/GenBank/DDBJ whole genome shotgun (WGS) entry which is preliminary data.</text>
</comment>